<organism evidence="4">
    <name type="scientific">Soboliphyme baturini</name>
    <dbReference type="NCBI Taxonomy" id="241478"/>
    <lineage>
        <taxon>Eukaryota</taxon>
        <taxon>Metazoa</taxon>
        <taxon>Ecdysozoa</taxon>
        <taxon>Nematoda</taxon>
        <taxon>Enoplea</taxon>
        <taxon>Dorylaimia</taxon>
        <taxon>Dioctophymatida</taxon>
        <taxon>Dioctophymatoidea</taxon>
        <taxon>Soboliphymatidae</taxon>
        <taxon>Soboliphyme</taxon>
    </lineage>
</organism>
<sequence length="116" mass="13294">MGRKGTIDPSATFPRGRQRHLVSRTSRHRSCEKPLLSQRRGSARLRVSQPPSLKLERFVRRVPRPGFRDAHSATSTCDRRLHPHTRPQCGRGFRPATRAILPKRPAPLFVCRVRKA</sequence>
<evidence type="ECO:0000313" key="2">
    <source>
        <dbReference type="EMBL" id="VDP03004.1"/>
    </source>
</evidence>
<evidence type="ECO:0000256" key="1">
    <source>
        <dbReference type="SAM" id="MobiDB-lite"/>
    </source>
</evidence>
<keyword evidence="3" id="KW-1185">Reference proteome</keyword>
<reference evidence="4" key="1">
    <citation type="submission" date="2016-06" db="UniProtKB">
        <authorList>
            <consortium name="WormBaseParasite"/>
        </authorList>
    </citation>
    <scope>IDENTIFICATION</scope>
</reference>
<dbReference type="EMBL" id="UZAM01008058">
    <property type="protein sequence ID" value="VDP03004.1"/>
    <property type="molecule type" value="Genomic_DNA"/>
</dbReference>
<feature type="compositionally biased region" description="Basic residues" evidence="1">
    <location>
        <begin position="16"/>
        <end position="30"/>
    </location>
</feature>
<gene>
    <name evidence="2" type="ORF">SBAD_LOCUS3987</name>
</gene>
<evidence type="ECO:0000313" key="4">
    <source>
        <dbReference type="WBParaSite" id="SBAD_0000416301-mRNA-1"/>
    </source>
</evidence>
<accession>A0A183IK41</accession>
<name>A0A183IK41_9BILA</name>
<dbReference type="Proteomes" id="UP000270296">
    <property type="component" value="Unassembled WGS sequence"/>
</dbReference>
<feature type="region of interest" description="Disordered" evidence="1">
    <location>
        <begin position="66"/>
        <end position="93"/>
    </location>
</feature>
<dbReference type="WBParaSite" id="SBAD_0000416301-mRNA-1">
    <property type="protein sequence ID" value="SBAD_0000416301-mRNA-1"/>
    <property type="gene ID" value="SBAD_0000416301"/>
</dbReference>
<evidence type="ECO:0000313" key="3">
    <source>
        <dbReference type="Proteomes" id="UP000270296"/>
    </source>
</evidence>
<feature type="region of interest" description="Disordered" evidence="1">
    <location>
        <begin position="1"/>
        <end position="48"/>
    </location>
</feature>
<dbReference type="AlphaFoldDB" id="A0A183IK41"/>
<protein>
    <submittedName>
        <fullName evidence="2 4">Uncharacterized protein</fullName>
    </submittedName>
</protein>
<reference evidence="2 3" key="2">
    <citation type="submission" date="2018-11" db="EMBL/GenBank/DDBJ databases">
        <authorList>
            <consortium name="Pathogen Informatics"/>
        </authorList>
    </citation>
    <scope>NUCLEOTIDE SEQUENCE [LARGE SCALE GENOMIC DNA]</scope>
</reference>
<proteinExistence type="predicted"/>